<evidence type="ECO:0000313" key="13">
    <source>
        <dbReference type="EMBL" id="RKP36809.1"/>
    </source>
</evidence>
<dbReference type="GO" id="GO:0006508">
    <property type="term" value="P:proteolysis"/>
    <property type="evidence" value="ECO:0007669"/>
    <property type="project" value="UniProtKB-KW"/>
</dbReference>
<comment type="cofactor">
    <cofactor evidence="11">
        <name>Zn(2+)</name>
        <dbReference type="ChEBI" id="CHEBI:29105"/>
    </cofactor>
    <text evidence="11">Binds 1 zinc ion per subunit.</text>
</comment>
<evidence type="ECO:0000256" key="9">
    <source>
        <dbReference type="ARBA" id="ARBA00023145"/>
    </source>
</evidence>
<evidence type="ECO:0000256" key="8">
    <source>
        <dbReference type="ARBA" id="ARBA00023049"/>
    </source>
</evidence>
<proteinExistence type="inferred from homology"/>
<comment type="subcellular location">
    <subcellularLocation>
        <location evidence="1 12">Secreted</location>
    </subcellularLocation>
</comment>
<dbReference type="Gene3D" id="3.10.170.10">
    <property type="match status" value="1"/>
</dbReference>
<dbReference type="InterPro" id="IPR001842">
    <property type="entry name" value="Peptidase_M36"/>
</dbReference>
<feature type="binding site" evidence="11">
    <location>
        <position position="241"/>
    </location>
    <ligand>
        <name>Zn(2+)</name>
        <dbReference type="ChEBI" id="CHEBI:29105"/>
        <note>catalytic</note>
    </ligand>
</feature>
<comment type="similarity">
    <text evidence="2 12">Belongs to the peptidase M36 family.</text>
</comment>
<organism evidence="13 14">
    <name type="scientific">Dimargaris cristalligena</name>
    <dbReference type="NCBI Taxonomy" id="215637"/>
    <lineage>
        <taxon>Eukaryota</taxon>
        <taxon>Fungi</taxon>
        <taxon>Fungi incertae sedis</taxon>
        <taxon>Zoopagomycota</taxon>
        <taxon>Kickxellomycotina</taxon>
        <taxon>Dimargaritomycetes</taxon>
        <taxon>Dimargaritales</taxon>
        <taxon>Dimargaritaceae</taxon>
        <taxon>Dimargaris</taxon>
    </lineage>
</organism>
<dbReference type="Gene3D" id="1.10.390.10">
    <property type="entry name" value="Neutral Protease Domain 2"/>
    <property type="match status" value="1"/>
</dbReference>
<keyword evidence="3 12" id="KW-0964">Secreted</keyword>
<evidence type="ECO:0000256" key="11">
    <source>
        <dbReference type="PIRSR" id="PIRSR601842-2"/>
    </source>
</evidence>
<dbReference type="InterPro" id="IPR027268">
    <property type="entry name" value="Peptidase_M4/M1_CTD_sf"/>
</dbReference>
<dbReference type="Pfam" id="PF02128">
    <property type="entry name" value="Peptidase_M36"/>
    <property type="match status" value="1"/>
</dbReference>
<dbReference type="GO" id="GO:0005615">
    <property type="term" value="C:extracellular space"/>
    <property type="evidence" value="ECO:0007669"/>
    <property type="project" value="InterPro"/>
</dbReference>
<dbReference type="EMBL" id="ML002591">
    <property type="protein sequence ID" value="RKP36809.1"/>
    <property type="molecule type" value="Genomic_DNA"/>
</dbReference>
<keyword evidence="5 11" id="KW-0479">Metal-binding</keyword>
<dbReference type="SUPFAM" id="SSF55486">
    <property type="entry name" value="Metalloproteases ('zincins'), catalytic domain"/>
    <property type="match status" value="1"/>
</dbReference>
<dbReference type="EC" id="3.4.24.-" evidence="12"/>
<evidence type="ECO:0000256" key="12">
    <source>
        <dbReference type="RuleBase" id="RU364017"/>
    </source>
</evidence>
<keyword evidence="7 11" id="KW-0862">Zinc</keyword>
<dbReference type="PANTHER" id="PTHR33478:SF1">
    <property type="entry name" value="EXTRACELLULAR METALLOPROTEINASE MEP"/>
    <property type="match status" value="1"/>
</dbReference>
<dbReference type="AlphaFoldDB" id="A0A4V1J4U8"/>
<gene>
    <name evidence="13" type="ORF">BJ085DRAFT_18261</name>
</gene>
<reference evidence="14" key="1">
    <citation type="journal article" date="2018" name="Nat. Microbiol.">
        <title>Leveraging single-cell genomics to expand the fungal tree of life.</title>
        <authorList>
            <person name="Ahrendt S.R."/>
            <person name="Quandt C.A."/>
            <person name="Ciobanu D."/>
            <person name="Clum A."/>
            <person name="Salamov A."/>
            <person name="Andreopoulos B."/>
            <person name="Cheng J.F."/>
            <person name="Woyke T."/>
            <person name="Pelin A."/>
            <person name="Henrissat B."/>
            <person name="Reynolds N.K."/>
            <person name="Benny G.L."/>
            <person name="Smith M.E."/>
            <person name="James T.Y."/>
            <person name="Grigoriev I.V."/>
        </authorList>
    </citation>
    <scope>NUCLEOTIDE SEQUENCE [LARGE SCALE GENOMIC DNA]</scope>
    <source>
        <strain evidence="14">RSA 468</strain>
    </source>
</reference>
<evidence type="ECO:0000256" key="10">
    <source>
        <dbReference type="PIRSR" id="PIRSR601842-1"/>
    </source>
</evidence>
<evidence type="ECO:0000313" key="14">
    <source>
        <dbReference type="Proteomes" id="UP000268162"/>
    </source>
</evidence>
<keyword evidence="8 12" id="KW-0482">Metalloprotease</keyword>
<dbReference type="InterPro" id="IPR050371">
    <property type="entry name" value="Fungal_virulence_M36"/>
</dbReference>
<evidence type="ECO:0000256" key="2">
    <source>
        <dbReference type="ARBA" id="ARBA00006006"/>
    </source>
</evidence>
<dbReference type="PRINTS" id="PR00999">
    <property type="entry name" value="FUNGALYSIN"/>
</dbReference>
<dbReference type="PANTHER" id="PTHR33478">
    <property type="entry name" value="EXTRACELLULAR METALLOPROTEINASE MEP"/>
    <property type="match status" value="1"/>
</dbReference>
<keyword evidence="9 12" id="KW-0865">Zymogen</keyword>
<feature type="non-terminal residue" evidence="13">
    <location>
        <position position="1"/>
    </location>
</feature>
<sequence>VRVGERYLALTVNQLVKVWWVNVRLEPQWLTFYFAQSSGELVAVADWTRAACYDIFPWPLDNPNEGNRQLVCDPWLPATSPKGWQHHYKFADYHTTEGNNVHVQIHDTSVNWTVSRRPVASVNANQVQFAFPLDLSQPPVQYTDAALTNLFYHCNMMHDLLYVYGFTEVAGNFQDDNFGRGGREEDSLVAYGQGTSSINNAYFSTPPDGSHPYMYMFLWNMTGPNRDGCLDRSVVAHEYTHGLTARLTGGPINVYCLLFGEAAGLSEGWSDWVATVLQVRPYPSSSTAVFIPTHLDQVVVVGAYVTGKPTKGIRTHPYTTNMATNPTTYAWLNRANYKEIHSMGEVWTQMLYEVFWNFVGQHGFNTNWFSGDPSAGNTLALQLVIDALKLQPCFPEFISARDAILQAEKQRTMGTNRCLIWKGFAKRGLGEGAKRENDTYIESFHLPQDC</sequence>
<dbReference type="Proteomes" id="UP000268162">
    <property type="component" value="Unassembled WGS sequence"/>
</dbReference>
<feature type="binding site" evidence="11">
    <location>
        <position position="267"/>
    </location>
    <ligand>
        <name>Zn(2+)</name>
        <dbReference type="ChEBI" id="CHEBI:29105"/>
        <note>catalytic</note>
    </ligand>
</feature>
<feature type="binding site" evidence="11">
    <location>
        <position position="237"/>
    </location>
    <ligand>
        <name>Zn(2+)</name>
        <dbReference type="ChEBI" id="CHEBI:29105"/>
        <note>catalytic</note>
    </ligand>
</feature>
<keyword evidence="4 12" id="KW-0645">Protease</keyword>
<evidence type="ECO:0000256" key="4">
    <source>
        <dbReference type="ARBA" id="ARBA00022670"/>
    </source>
</evidence>
<accession>A0A4V1J4U8</accession>
<evidence type="ECO:0000256" key="1">
    <source>
        <dbReference type="ARBA" id="ARBA00004613"/>
    </source>
</evidence>
<evidence type="ECO:0000256" key="3">
    <source>
        <dbReference type="ARBA" id="ARBA00022525"/>
    </source>
</evidence>
<dbReference type="GO" id="GO:0004222">
    <property type="term" value="F:metalloendopeptidase activity"/>
    <property type="evidence" value="ECO:0007669"/>
    <property type="project" value="InterPro"/>
</dbReference>
<dbReference type="GO" id="GO:0008270">
    <property type="term" value="F:zinc ion binding"/>
    <property type="evidence" value="ECO:0007669"/>
    <property type="project" value="InterPro"/>
</dbReference>
<keyword evidence="6 12" id="KW-0378">Hydrolase</keyword>
<evidence type="ECO:0000256" key="7">
    <source>
        <dbReference type="ARBA" id="ARBA00022833"/>
    </source>
</evidence>
<protein>
    <recommendedName>
        <fullName evidence="12">Extracellular metalloproteinase</fullName>
        <ecNumber evidence="12">3.4.24.-</ecNumber>
    </recommendedName>
    <alternativeName>
        <fullName evidence="12">Fungalysin</fullName>
    </alternativeName>
</protein>
<dbReference type="CDD" id="cd09596">
    <property type="entry name" value="M36"/>
    <property type="match status" value="1"/>
</dbReference>
<name>A0A4V1J4U8_9FUNG</name>
<feature type="active site" evidence="10">
    <location>
        <position position="238"/>
    </location>
</feature>
<keyword evidence="14" id="KW-1185">Reference proteome</keyword>
<evidence type="ECO:0000256" key="5">
    <source>
        <dbReference type="ARBA" id="ARBA00022723"/>
    </source>
</evidence>
<evidence type="ECO:0000256" key="6">
    <source>
        <dbReference type="ARBA" id="ARBA00022801"/>
    </source>
</evidence>